<dbReference type="SUPFAM" id="SSF53448">
    <property type="entry name" value="Nucleotide-diphospho-sugar transferases"/>
    <property type="match status" value="1"/>
</dbReference>
<dbReference type="InterPro" id="IPR001173">
    <property type="entry name" value="Glyco_trans_2-like"/>
</dbReference>
<evidence type="ECO:0000313" key="3">
    <source>
        <dbReference type="EMBL" id="SDP53293.1"/>
    </source>
</evidence>
<feature type="transmembrane region" description="Helical" evidence="1">
    <location>
        <begin position="230"/>
        <end position="251"/>
    </location>
</feature>
<accession>A0A1H0TGX4</accession>
<sequence>MKPVDIIVPCYNEEESIEIFYKECTDILRNIKDYNFNYIFINDGSKDNTLKIIKNLSEKTTNVKYISFSRNFGKESAILAGLKESTGDYVILMDVDLQHPPKLILDMMPLIEEGYDSVAAKREARKGEKRYREYFSIKFYKLINKISDVNIPEGATDYRIMSRQMVDCVLALEESQRFTKGIFEWVGFETKWLGYESEERVAGTTKWSGLALLKYALEGIVGFSTAPLRIATIIGLIFSGFSFIYFVITLIKTLVIGIDMPGYASIICFITFLGGIQLIVLGILGEYLSKTYLEVKRRPNYFVKESNIYKEK</sequence>
<dbReference type="InterPro" id="IPR029044">
    <property type="entry name" value="Nucleotide-diphossugar_trans"/>
</dbReference>
<dbReference type="RefSeq" id="WP_089970194.1">
    <property type="nucleotide sequence ID" value="NZ_FNJM01000007.1"/>
</dbReference>
<feature type="transmembrane region" description="Helical" evidence="1">
    <location>
        <begin position="263"/>
        <end position="288"/>
    </location>
</feature>
<keyword evidence="1" id="KW-0812">Transmembrane</keyword>
<dbReference type="PANTHER" id="PTHR48090:SF8">
    <property type="entry name" value="GLYCOSYLTRANSFERASE CSBB-RELATED"/>
    <property type="match status" value="1"/>
</dbReference>
<dbReference type="InterPro" id="IPR050256">
    <property type="entry name" value="Glycosyltransferase_2"/>
</dbReference>
<evidence type="ECO:0000259" key="2">
    <source>
        <dbReference type="Pfam" id="PF00535"/>
    </source>
</evidence>
<feature type="domain" description="Glycosyltransferase 2-like" evidence="2">
    <location>
        <begin position="6"/>
        <end position="169"/>
    </location>
</feature>
<gene>
    <name evidence="3" type="ORF">SAMN04488529_10734</name>
</gene>
<evidence type="ECO:0000313" key="4">
    <source>
        <dbReference type="Proteomes" id="UP000198597"/>
    </source>
</evidence>
<dbReference type="STRING" id="94869.SAMN04488529_10734"/>
<reference evidence="3 4" key="1">
    <citation type="submission" date="2016-10" db="EMBL/GenBank/DDBJ databases">
        <authorList>
            <person name="de Groot N.N."/>
        </authorList>
    </citation>
    <scope>NUCLEOTIDE SEQUENCE [LARGE SCALE GENOMIC DNA]</scope>
    <source>
        <strain evidence="3 4">DSM 12272</strain>
    </source>
</reference>
<dbReference type="AlphaFoldDB" id="A0A1H0TGX4"/>
<dbReference type="Pfam" id="PF00535">
    <property type="entry name" value="Glycos_transf_2"/>
    <property type="match status" value="1"/>
</dbReference>
<organism evidence="3 4">
    <name type="scientific">Clostridium gasigenes</name>
    <dbReference type="NCBI Taxonomy" id="94869"/>
    <lineage>
        <taxon>Bacteria</taxon>
        <taxon>Bacillati</taxon>
        <taxon>Bacillota</taxon>
        <taxon>Clostridia</taxon>
        <taxon>Eubacteriales</taxon>
        <taxon>Clostridiaceae</taxon>
        <taxon>Clostridium</taxon>
    </lineage>
</organism>
<dbReference type="EMBL" id="FNJM01000007">
    <property type="protein sequence ID" value="SDP53293.1"/>
    <property type="molecule type" value="Genomic_DNA"/>
</dbReference>
<name>A0A1H0TGX4_9CLOT</name>
<dbReference type="GO" id="GO:0016740">
    <property type="term" value="F:transferase activity"/>
    <property type="evidence" value="ECO:0007669"/>
    <property type="project" value="UniProtKB-KW"/>
</dbReference>
<protein>
    <submittedName>
        <fullName evidence="3">Glycosyltransferase involved in cell wall bisynthesis</fullName>
    </submittedName>
</protein>
<keyword evidence="1" id="KW-0472">Membrane</keyword>
<dbReference type="Gene3D" id="3.90.550.10">
    <property type="entry name" value="Spore Coat Polysaccharide Biosynthesis Protein SpsA, Chain A"/>
    <property type="match status" value="1"/>
</dbReference>
<keyword evidence="3" id="KW-0808">Transferase</keyword>
<dbReference type="OrthoDB" id="9807778at2"/>
<keyword evidence="4" id="KW-1185">Reference proteome</keyword>
<dbReference type="GO" id="GO:0005886">
    <property type="term" value="C:plasma membrane"/>
    <property type="evidence" value="ECO:0007669"/>
    <property type="project" value="TreeGrafter"/>
</dbReference>
<proteinExistence type="predicted"/>
<keyword evidence="1" id="KW-1133">Transmembrane helix</keyword>
<dbReference type="Proteomes" id="UP000198597">
    <property type="component" value="Unassembled WGS sequence"/>
</dbReference>
<dbReference type="CDD" id="cd04187">
    <property type="entry name" value="DPM1_like_bac"/>
    <property type="match status" value="1"/>
</dbReference>
<dbReference type="PANTHER" id="PTHR48090">
    <property type="entry name" value="UNDECAPRENYL-PHOSPHATE 4-DEOXY-4-FORMAMIDO-L-ARABINOSE TRANSFERASE-RELATED"/>
    <property type="match status" value="1"/>
</dbReference>
<evidence type="ECO:0000256" key="1">
    <source>
        <dbReference type="SAM" id="Phobius"/>
    </source>
</evidence>